<dbReference type="AlphaFoldDB" id="A0A9D4Z2N5"/>
<comment type="caution">
    <text evidence="1">The sequence shown here is derived from an EMBL/GenBank/DDBJ whole genome shotgun (WGS) entry which is preliminary data.</text>
</comment>
<dbReference type="Proteomes" id="UP000886520">
    <property type="component" value="Chromosome 25"/>
</dbReference>
<evidence type="ECO:0000313" key="2">
    <source>
        <dbReference type="Proteomes" id="UP000886520"/>
    </source>
</evidence>
<protein>
    <submittedName>
        <fullName evidence="1">Uncharacterized protein</fullName>
    </submittedName>
</protein>
<gene>
    <name evidence="1" type="ORF">GOP47_0026177</name>
</gene>
<organism evidence="1 2">
    <name type="scientific">Adiantum capillus-veneris</name>
    <name type="common">Maidenhair fern</name>
    <dbReference type="NCBI Taxonomy" id="13818"/>
    <lineage>
        <taxon>Eukaryota</taxon>
        <taxon>Viridiplantae</taxon>
        <taxon>Streptophyta</taxon>
        <taxon>Embryophyta</taxon>
        <taxon>Tracheophyta</taxon>
        <taxon>Polypodiopsida</taxon>
        <taxon>Polypodiidae</taxon>
        <taxon>Polypodiales</taxon>
        <taxon>Pteridineae</taxon>
        <taxon>Pteridaceae</taxon>
        <taxon>Vittarioideae</taxon>
        <taxon>Adiantum</taxon>
    </lineage>
</organism>
<reference evidence="1" key="1">
    <citation type="submission" date="2021-01" db="EMBL/GenBank/DDBJ databases">
        <title>Adiantum capillus-veneris genome.</title>
        <authorList>
            <person name="Fang Y."/>
            <person name="Liao Q."/>
        </authorList>
    </citation>
    <scope>NUCLEOTIDE SEQUENCE</scope>
    <source>
        <strain evidence="1">H3</strain>
        <tissue evidence="1">Leaf</tissue>
    </source>
</reference>
<proteinExistence type="predicted"/>
<sequence length="148" mass="15918">MLGLMVWGRFVVDSGWIFGCGVFLQRWFRSFGVLARVVEVVGGRGIFVVATCSSSIGDGDLGPTLFATRVSFSSVMDSCKGEGVICGNHHIFGGTLEVIMTCIVLDQSSEACLPTILWIVTLLSCMISQKLKCMISQKLATARSPSNT</sequence>
<accession>A0A9D4Z2N5</accession>
<keyword evidence="2" id="KW-1185">Reference proteome</keyword>
<name>A0A9D4Z2N5_ADICA</name>
<dbReference type="EMBL" id="JABFUD020000025">
    <property type="protein sequence ID" value="KAI5059858.1"/>
    <property type="molecule type" value="Genomic_DNA"/>
</dbReference>
<evidence type="ECO:0000313" key="1">
    <source>
        <dbReference type="EMBL" id="KAI5059858.1"/>
    </source>
</evidence>